<dbReference type="SUPFAM" id="SSF54285">
    <property type="entry name" value="MoaD/ThiS"/>
    <property type="match status" value="1"/>
</dbReference>
<dbReference type="PANTHER" id="PTHR34472">
    <property type="entry name" value="SULFUR CARRIER PROTEIN THIS"/>
    <property type="match status" value="1"/>
</dbReference>
<keyword evidence="2" id="KW-1185">Reference proteome</keyword>
<dbReference type="InterPro" id="IPR012675">
    <property type="entry name" value="Beta-grasp_dom_sf"/>
</dbReference>
<evidence type="ECO:0000313" key="2">
    <source>
        <dbReference type="Proteomes" id="UP001207626"/>
    </source>
</evidence>
<dbReference type="EMBL" id="JAMDLW010000019">
    <property type="protein sequence ID" value="MCY9520847.1"/>
    <property type="molecule type" value="Genomic_DNA"/>
</dbReference>
<sequence>MQLTVNGAVMNLPQTTETVQHLLAHLQMENRIVVVELNQSIVQKSDHAKARLSNGDRVEIVHFVGGG</sequence>
<name>A0ABT4DU18_9BACL</name>
<reference evidence="1 2" key="1">
    <citation type="submission" date="2022-05" db="EMBL/GenBank/DDBJ databases">
        <title>Genome Sequencing of Bee-Associated Microbes.</title>
        <authorList>
            <person name="Dunlap C."/>
        </authorList>
    </citation>
    <scope>NUCLEOTIDE SEQUENCE [LARGE SCALE GENOMIC DNA]</scope>
    <source>
        <strain evidence="1 2">NRRL NRS-1438</strain>
    </source>
</reference>
<protein>
    <submittedName>
        <fullName evidence="1">Sulfur carrier protein ThiS</fullName>
    </submittedName>
</protein>
<evidence type="ECO:0000313" key="1">
    <source>
        <dbReference type="EMBL" id="MCY9520847.1"/>
    </source>
</evidence>
<dbReference type="GeneID" id="77005661"/>
<dbReference type="Proteomes" id="UP001207626">
    <property type="component" value="Unassembled WGS sequence"/>
</dbReference>
<dbReference type="Gene3D" id="3.10.20.30">
    <property type="match status" value="1"/>
</dbReference>
<proteinExistence type="predicted"/>
<dbReference type="InterPro" id="IPR010035">
    <property type="entry name" value="Thi_S"/>
</dbReference>
<organism evidence="1 2">
    <name type="scientific">Paenibacillus apiarius</name>
    <dbReference type="NCBI Taxonomy" id="46240"/>
    <lineage>
        <taxon>Bacteria</taxon>
        <taxon>Bacillati</taxon>
        <taxon>Bacillota</taxon>
        <taxon>Bacilli</taxon>
        <taxon>Bacillales</taxon>
        <taxon>Paenibacillaceae</taxon>
        <taxon>Paenibacillus</taxon>
    </lineage>
</organism>
<comment type="caution">
    <text evidence="1">The sequence shown here is derived from an EMBL/GenBank/DDBJ whole genome shotgun (WGS) entry which is preliminary data.</text>
</comment>
<dbReference type="Pfam" id="PF02597">
    <property type="entry name" value="ThiS"/>
    <property type="match status" value="1"/>
</dbReference>
<gene>
    <name evidence="1" type="primary">thiS</name>
    <name evidence="1" type="ORF">M5X09_14410</name>
</gene>
<dbReference type="CDD" id="cd00565">
    <property type="entry name" value="Ubl_ThiS"/>
    <property type="match status" value="1"/>
</dbReference>
<dbReference type="InterPro" id="IPR003749">
    <property type="entry name" value="ThiS/MoaD-like"/>
</dbReference>
<accession>A0ABT4DU18</accession>
<dbReference type="PANTHER" id="PTHR34472:SF1">
    <property type="entry name" value="SULFUR CARRIER PROTEIN THIS"/>
    <property type="match status" value="1"/>
</dbReference>
<dbReference type="NCBIfam" id="TIGR01683">
    <property type="entry name" value="thiS"/>
    <property type="match status" value="1"/>
</dbReference>
<dbReference type="RefSeq" id="WP_087435543.1">
    <property type="nucleotide sequence ID" value="NZ_JAFFHZ010000002.1"/>
</dbReference>
<dbReference type="InterPro" id="IPR016155">
    <property type="entry name" value="Mopterin_synth/thiamin_S_b"/>
</dbReference>